<evidence type="ECO:0000256" key="5">
    <source>
        <dbReference type="SAM" id="Phobius"/>
    </source>
</evidence>
<dbReference type="GO" id="GO:0005743">
    <property type="term" value="C:mitochondrial inner membrane"/>
    <property type="evidence" value="ECO:0007669"/>
    <property type="project" value="TreeGrafter"/>
</dbReference>
<dbReference type="Gene3D" id="3.40.50.300">
    <property type="entry name" value="P-loop containing nucleotide triphosphate hydrolases"/>
    <property type="match status" value="1"/>
</dbReference>
<sequence>MKFLQSSLDGDGKVKYEEANQVAFGAVGGIRTVASFNAEEKVAKLYNSKCTNSMRQGNQRGLISGVGLGIAVFIIYAGATICFYAGGRFVRDRRATFEQIFRVIFVLFVSVVDSSETTAMAPDFNKARDSTASIFKILRNKPKIDSSSNTGLTLDNVDGTIDFQNVSFKYPSRPNVQIFQDFCLNIPSGK</sequence>
<evidence type="ECO:0000256" key="1">
    <source>
        <dbReference type="ARBA" id="ARBA00004141"/>
    </source>
</evidence>
<dbReference type="EMBL" id="JAJJMA010265366">
    <property type="protein sequence ID" value="MCL7045057.1"/>
    <property type="molecule type" value="Genomic_DNA"/>
</dbReference>
<evidence type="ECO:0000313" key="7">
    <source>
        <dbReference type="EMBL" id="MCL7045057.1"/>
    </source>
</evidence>
<dbReference type="InterPro" id="IPR011527">
    <property type="entry name" value="ABC1_TM_dom"/>
</dbReference>
<evidence type="ECO:0000256" key="4">
    <source>
        <dbReference type="ARBA" id="ARBA00023136"/>
    </source>
</evidence>
<dbReference type="GO" id="GO:0090374">
    <property type="term" value="P:oligopeptide export from mitochondrion"/>
    <property type="evidence" value="ECO:0007669"/>
    <property type="project" value="TreeGrafter"/>
</dbReference>
<dbReference type="GO" id="GO:0015421">
    <property type="term" value="F:ABC-type oligopeptide transporter activity"/>
    <property type="evidence" value="ECO:0007669"/>
    <property type="project" value="TreeGrafter"/>
</dbReference>
<evidence type="ECO:0000313" key="8">
    <source>
        <dbReference type="Proteomes" id="UP001177140"/>
    </source>
</evidence>
<dbReference type="SUPFAM" id="SSF90123">
    <property type="entry name" value="ABC transporter transmembrane region"/>
    <property type="match status" value="1"/>
</dbReference>
<evidence type="ECO:0000256" key="2">
    <source>
        <dbReference type="ARBA" id="ARBA00022692"/>
    </source>
</evidence>
<dbReference type="InterPro" id="IPR036640">
    <property type="entry name" value="ABC1_TM_sf"/>
</dbReference>
<feature type="transmembrane region" description="Helical" evidence="5">
    <location>
        <begin position="62"/>
        <end position="85"/>
    </location>
</feature>
<keyword evidence="3 5" id="KW-1133">Transmembrane helix</keyword>
<dbReference type="Gene3D" id="1.20.1560.10">
    <property type="entry name" value="ABC transporter type 1, transmembrane domain"/>
    <property type="match status" value="1"/>
</dbReference>
<dbReference type="InterPro" id="IPR039421">
    <property type="entry name" value="Type_1_exporter"/>
</dbReference>
<dbReference type="PANTHER" id="PTHR43394:SF18">
    <property type="entry name" value="ABC TRANSPORTER B FAMILY MEMBER 11-LIKE"/>
    <property type="match status" value="1"/>
</dbReference>
<keyword evidence="4 5" id="KW-0472">Membrane</keyword>
<evidence type="ECO:0000256" key="3">
    <source>
        <dbReference type="ARBA" id="ARBA00022989"/>
    </source>
</evidence>
<accession>A0AA42AYL6</accession>
<reference evidence="7" key="1">
    <citation type="submission" date="2022-03" db="EMBL/GenBank/DDBJ databases">
        <title>A functionally conserved STORR gene fusion in Papaver species that diverged 16.8 million years ago.</title>
        <authorList>
            <person name="Catania T."/>
        </authorList>
    </citation>
    <scope>NUCLEOTIDE SEQUENCE</scope>
    <source>
        <strain evidence="7">S-191538</strain>
    </source>
</reference>
<comment type="subcellular location">
    <subcellularLocation>
        <location evidence="1">Membrane</location>
        <topology evidence="1">Multi-pass membrane protein</topology>
    </subcellularLocation>
</comment>
<dbReference type="InterPro" id="IPR027417">
    <property type="entry name" value="P-loop_NTPase"/>
</dbReference>
<gene>
    <name evidence="7" type="ORF">MKW94_028474</name>
</gene>
<feature type="non-terminal residue" evidence="7">
    <location>
        <position position="190"/>
    </location>
</feature>
<name>A0AA42AYL6_PAPNU</name>
<dbReference type="GO" id="GO:0005524">
    <property type="term" value="F:ATP binding"/>
    <property type="evidence" value="ECO:0007669"/>
    <property type="project" value="InterPro"/>
</dbReference>
<organism evidence="7 8">
    <name type="scientific">Papaver nudicaule</name>
    <name type="common">Iceland poppy</name>
    <dbReference type="NCBI Taxonomy" id="74823"/>
    <lineage>
        <taxon>Eukaryota</taxon>
        <taxon>Viridiplantae</taxon>
        <taxon>Streptophyta</taxon>
        <taxon>Embryophyta</taxon>
        <taxon>Tracheophyta</taxon>
        <taxon>Spermatophyta</taxon>
        <taxon>Magnoliopsida</taxon>
        <taxon>Ranunculales</taxon>
        <taxon>Papaveraceae</taxon>
        <taxon>Papaveroideae</taxon>
        <taxon>Papaver</taxon>
    </lineage>
</organism>
<dbReference type="PANTHER" id="PTHR43394">
    <property type="entry name" value="ATP-DEPENDENT PERMEASE MDL1, MITOCHONDRIAL"/>
    <property type="match status" value="1"/>
</dbReference>
<protein>
    <recommendedName>
        <fullName evidence="6">ABC transmembrane type-1 domain-containing protein</fullName>
    </recommendedName>
</protein>
<keyword evidence="8" id="KW-1185">Reference proteome</keyword>
<comment type="caution">
    <text evidence="7">The sequence shown here is derived from an EMBL/GenBank/DDBJ whole genome shotgun (WGS) entry which is preliminary data.</text>
</comment>
<feature type="domain" description="ABC transmembrane type-1" evidence="6">
    <location>
        <begin position="15"/>
        <end position="108"/>
    </location>
</feature>
<proteinExistence type="predicted"/>
<dbReference type="PROSITE" id="PS50929">
    <property type="entry name" value="ABC_TM1F"/>
    <property type="match status" value="1"/>
</dbReference>
<evidence type="ECO:0000259" key="6">
    <source>
        <dbReference type="PROSITE" id="PS50929"/>
    </source>
</evidence>
<dbReference type="Proteomes" id="UP001177140">
    <property type="component" value="Unassembled WGS sequence"/>
</dbReference>
<dbReference type="AlphaFoldDB" id="A0AA42AYL6"/>
<keyword evidence="2 5" id="KW-0812">Transmembrane</keyword>
<dbReference type="Pfam" id="PF00664">
    <property type="entry name" value="ABC_membrane"/>
    <property type="match status" value="1"/>
</dbReference>